<proteinExistence type="predicted"/>
<dbReference type="GO" id="GO:1990504">
    <property type="term" value="P:dense core granule exocytosis"/>
    <property type="evidence" value="ECO:0007669"/>
    <property type="project" value="InterPro"/>
</dbReference>
<dbReference type="AlphaFoldDB" id="A0AAE1URG8"/>
<dbReference type="Proteomes" id="UP001291623">
    <property type="component" value="Unassembled WGS sequence"/>
</dbReference>
<dbReference type="EMBL" id="JAVYJV010000048">
    <property type="protein sequence ID" value="KAK4337211.1"/>
    <property type="molecule type" value="Genomic_DNA"/>
</dbReference>
<protein>
    <submittedName>
        <fullName evidence="2">Uncharacterized protein</fullName>
    </submittedName>
</protein>
<dbReference type="InterPro" id="IPR033227">
    <property type="entry name" value="CAPS"/>
</dbReference>
<name>A0AAE1URG8_9SOLA</name>
<evidence type="ECO:0000313" key="2">
    <source>
        <dbReference type="EMBL" id="KAK4337211.1"/>
    </source>
</evidence>
<dbReference type="PANTHER" id="PTHR12166">
    <property type="entry name" value="CALCIUM-DEPENDENT SECRETION ACTIVATOR"/>
    <property type="match status" value="1"/>
</dbReference>
<evidence type="ECO:0000256" key="1">
    <source>
        <dbReference type="SAM" id="MobiDB-lite"/>
    </source>
</evidence>
<keyword evidence="3" id="KW-1185">Reference proteome</keyword>
<comment type="caution">
    <text evidence="2">The sequence shown here is derived from an EMBL/GenBank/DDBJ whole genome shotgun (WGS) entry which is preliminary data.</text>
</comment>
<dbReference type="PANTHER" id="PTHR12166:SF8">
    <property type="entry name" value="CALCIUM-DEPENDENT SECRETION ACTIVATOR"/>
    <property type="match status" value="1"/>
</dbReference>
<gene>
    <name evidence="2" type="ORF">RND71_043310</name>
</gene>
<sequence length="366" mass="42148">MAKLKNEKIFNEDIEKNELLDQDNDKNLNNKNDTQNFDENYSKKSTNKLVYEPNSSQESLSPFQSNQTKFLKSEKCKTIQILKLKFLNKNEKSRNKKFLNSNTKTNQIQQQHLQQQLLNSDVILTKEQIYDMYSRILSIKKFQHQILFNALQLDNCDEQAAAIRRELDGRLQKCNEMELAGKVMAKFVLKEMDSIYPNELRSIINQLMLHLESLPLNSALESTLGKLSRYDDGSIIASMLSVAIIYSTFKTLDVDDTVLESCKYKSLLERINVQTEADTINKVDPIPQDFVDAAIAFSQKTFTENSATVKNKFSNAKLLCISENPKLKSEYTVNKKYSCIRLLNISNSPKLECDYVIEMAEKILQS</sequence>
<organism evidence="2 3">
    <name type="scientific">Anisodus tanguticus</name>
    <dbReference type="NCBI Taxonomy" id="243964"/>
    <lineage>
        <taxon>Eukaryota</taxon>
        <taxon>Viridiplantae</taxon>
        <taxon>Streptophyta</taxon>
        <taxon>Embryophyta</taxon>
        <taxon>Tracheophyta</taxon>
        <taxon>Spermatophyta</taxon>
        <taxon>Magnoliopsida</taxon>
        <taxon>eudicotyledons</taxon>
        <taxon>Gunneridae</taxon>
        <taxon>Pentapetalae</taxon>
        <taxon>asterids</taxon>
        <taxon>lamiids</taxon>
        <taxon>Solanales</taxon>
        <taxon>Solanaceae</taxon>
        <taxon>Solanoideae</taxon>
        <taxon>Hyoscyameae</taxon>
        <taxon>Anisodus</taxon>
    </lineage>
</organism>
<reference evidence="2" key="1">
    <citation type="submission" date="2023-12" db="EMBL/GenBank/DDBJ databases">
        <title>Genome assembly of Anisodus tanguticus.</title>
        <authorList>
            <person name="Wang Y.-J."/>
        </authorList>
    </citation>
    <scope>NUCLEOTIDE SEQUENCE</scope>
    <source>
        <strain evidence="2">KB-2021</strain>
        <tissue evidence="2">Leaf</tissue>
    </source>
</reference>
<feature type="region of interest" description="Disordered" evidence="1">
    <location>
        <begin position="21"/>
        <end position="40"/>
    </location>
</feature>
<evidence type="ECO:0000313" key="3">
    <source>
        <dbReference type="Proteomes" id="UP001291623"/>
    </source>
</evidence>
<accession>A0AAE1URG8</accession>